<feature type="transmembrane region" description="Helical" evidence="6">
    <location>
        <begin position="443"/>
        <end position="466"/>
    </location>
</feature>
<dbReference type="Pfam" id="PF07690">
    <property type="entry name" value="MFS_1"/>
    <property type="match status" value="1"/>
</dbReference>
<reference evidence="9" key="1">
    <citation type="submission" date="2011-03" db="EMBL/GenBank/DDBJ databases">
        <authorList>
            <person name="Voget S."/>
            <person name="Streit W.R."/>
            <person name="Jaeger K.E."/>
            <person name="Daniel R."/>
        </authorList>
    </citation>
    <scope>NUCLEOTIDE SEQUENCE [LARGE SCALE GENOMIC DNA]</scope>
    <source>
        <strain evidence="9">PG1</strain>
    </source>
</reference>
<organism evidence="8 9">
    <name type="scientific">Burkholderia plantarii</name>
    <dbReference type="NCBI Taxonomy" id="41899"/>
    <lineage>
        <taxon>Bacteria</taxon>
        <taxon>Pseudomonadati</taxon>
        <taxon>Pseudomonadota</taxon>
        <taxon>Betaproteobacteria</taxon>
        <taxon>Burkholderiales</taxon>
        <taxon>Burkholderiaceae</taxon>
        <taxon>Burkholderia</taxon>
    </lineage>
</organism>
<dbReference type="KEGG" id="bgp:BGL_1c19660"/>
<dbReference type="GO" id="GO:0022857">
    <property type="term" value="F:transmembrane transporter activity"/>
    <property type="evidence" value="ECO:0007669"/>
    <property type="project" value="InterPro"/>
</dbReference>
<dbReference type="GO" id="GO:0016020">
    <property type="term" value="C:membrane"/>
    <property type="evidence" value="ECO:0007669"/>
    <property type="project" value="UniProtKB-SubCell"/>
</dbReference>
<evidence type="ECO:0000256" key="4">
    <source>
        <dbReference type="ARBA" id="ARBA00022989"/>
    </source>
</evidence>
<feature type="transmembrane region" description="Helical" evidence="6">
    <location>
        <begin position="243"/>
        <end position="263"/>
    </location>
</feature>
<dbReference type="AlphaFoldDB" id="A0A0B6RZH6"/>
<dbReference type="Gene3D" id="1.20.1720.10">
    <property type="entry name" value="Multidrug resistance protein D"/>
    <property type="match status" value="1"/>
</dbReference>
<feature type="transmembrane region" description="Helical" evidence="6">
    <location>
        <begin position="128"/>
        <end position="148"/>
    </location>
</feature>
<reference evidence="8 9" key="2">
    <citation type="journal article" date="2016" name="Appl. Microbiol. Biotechnol.">
        <title>Mutations improving production and secretion of extracellular lipase by Burkholderia glumae PG1.</title>
        <authorList>
            <person name="Knapp A."/>
            <person name="Voget S."/>
            <person name="Gao R."/>
            <person name="Zaburannyi N."/>
            <person name="Krysciak D."/>
            <person name="Breuer M."/>
            <person name="Hauer B."/>
            <person name="Streit W.R."/>
            <person name="Muller R."/>
            <person name="Daniel R."/>
            <person name="Jaeger K.E."/>
        </authorList>
    </citation>
    <scope>NUCLEOTIDE SEQUENCE [LARGE SCALE GENOMIC DNA]</scope>
    <source>
        <strain evidence="8 9">PG1</strain>
    </source>
</reference>
<proteinExistence type="predicted"/>
<evidence type="ECO:0000313" key="8">
    <source>
        <dbReference type="EMBL" id="AJK46475.1"/>
    </source>
</evidence>
<dbReference type="HOGENOM" id="CLU_000960_28_3_4"/>
<dbReference type="Proteomes" id="UP000031838">
    <property type="component" value="Chromosome 1"/>
</dbReference>
<evidence type="ECO:0000313" key="9">
    <source>
        <dbReference type="Proteomes" id="UP000031838"/>
    </source>
</evidence>
<name>A0A0B6RZH6_BURPL</name>
<gene>
    <name evidence="8" type="ORF">BGL_1c19660</name>
</gene>
<evidence type="ECO:0000259" key="7">
    <source>
        <dbReference type="PROSITE" id="PS50850"/>
    </source>
</evidence>
<feature type="transmembrane region" description="Helical" evidence="6">
    <location>
        <begin position="101"/>
        <end position="122"/>
    </location>
</feature>
<keyword evidence="3 6" id="KW-0812">Transmembrane</keyword>
<feature type="transmembrane region" description="Helical" evidence="6">
    <location>
        <begin position="187"/>
        <end position="207"/>
    </location>
</feature>
<feature type="transmembrane region" description="Helical" evidence="6">
    <location>
        <begin position="350"/>
        <end position="368"/>
    </location>
</feature>
<dbReference type="InterPro" id="IPR036259">
    <property type="entry name" value="MFS_trans_sf"/>
</dbReference>
<feature type="transmembrane region" description="Helical" evidence="6">
    <location>
        <begin position="284"/>
        <end position="309"/>
    </location>
</feature>
<evidence type="ECO:0000256" key="5">
    <source>
        <dbReference type="ARBA" id="ARBA00023136"/>
    </source>
</evidence>
<dbReference type="CDD" id="cd17321">
    <property type="entry name" value="MFS_MMR_MDR_like"/>
    <property type="match status" value="1"/>
</dbReference>
<keyword evidence="4 6" id="KW-1133">Transmembrane helix</keyword>
<feature type="transmembrane region" description="Helical" evidence="6">
    <location>
        <begin position="219"/>
        <end position="237"/>
    </location>
</feature>
<keyword evidence="9" id="KW-1185">Reference proteome</keyword>
<dbReference type="SUPFAM" id="SSF103473">
    <property type="entry name" value="MFS general substrate transporter"/>
    <property type="match status" value="1"/>
</dbReference>
<dbReference type="EMBL" id="CP002580">
    <property type="protein sequence ID" value="AJK46475.1"/>
    <property type="molecule type" value="Genomic_DNA"/>
</dbReference>
<dbReference type="PRINTS" id="PR01036">
    <property type="entry name" value="TCRTETB"/>
</dbReference>
<feature type="transmembrane region" description="Helical" evidence="6">
    <location>
        <begin position="33"/>
        <end position="55"/>
    </location>
</feature>
<feature type="domain" description="Major facilitator superfamily (MFS) profile" evidence="7">
    <location>
        <begin position="33"/>
        <end position="468"/>
    </location>
</feature>
<feature type="transmembrane region" description="Helical" evidence="6">
    <location>
        <begin position="75"/>
        <end position="94"/>
    </location>
</feature>
<protein>
    <submittedName>
        <fullName evidence="8">Major facilitator superfamily MFS-1 transporter</fullName>
    </submittedName>
</protein>
<feature type="transmembrane region" description="Helical" evidence="6">
    <location>
        <begin position="321"/>
        <end position="338"/>
    </location>
</feature>
<dbReference type="InterPro" id="IPR020846">
    <property type="entry name" value="MFS_dom"/>
</dbReference>
<evidence type="ECO:0000256" key="3">
    <source>
        <dbReference type="ARBA" id="ARBA00022692"/>
    </source>
</evidence>
<keyword evidence="2" id="KW-0813">Transport</keyword>
<dbReference type="PANTHER" id="PTHR42718">
    <property type="entry name" value="MAJOR FACILITATOR SUPERFAMILY MULTIDRUG TRANSPORTER MFSC"/>
    <property type="match status" value="1"/>
</dbReference>
<sequence>MPDRKPVAGAGANAAGALPTAVPPAMSASSRRAMFAILMAVGLSILDTALANVALPVIAADLHTSPAASVWIVNAYQLAMVATLMPFAALGAIVGHRRVYLLGLATFVLASLACALSDSLATLTAARVLQGLGGSAVMSVNTALIRIIYPPNRLGRGMGINTLIVGVAYAVGPTVASLILSVASWPWLFAINVPLGGLALLVAWPALPDSIRTGHRFDPLAAGLNVVTFAALIYALGEATQRGPAAWTVATALVALLAGWLLVRREAGHPAPMLPVDLFRNRSFALAATVSSSAYAAQGLAFVSLPFYLETVQHLSQVQTGFILTPWPVFVALAAPIAGRLSDRYQPGMLSGLGLAALALGLASSALLPANPGAFDIGIRMALCGAGFGFFQSPNLKSMISSAPPERSGGASAIIATSRLIGQATGAALVALCFGLFSHHGSTVALTLGAIFAALASLLSWLRLAVRVRAAG</sequence>
<dbReference type="PANTHER" id="PTHR42718:SF9">
    <property type="entry name" value="MAJOR FACILITATOR SUPERFAMILY MULTIDRUG TRANSPORTER MFSC"/>
    <property type="match status" value="1"/>
</dbReference>
<keyword evidence="5 6" id="KW-0472">Membrane</keyword>
<dbReference type="InterPro" id="IPR011701">
    <property type="entry name" value="MFS"/>
</dbReference>
<evidence type="ECO:0000256" key="1">
    <source>
        <dbReference type="ARBA" id="ARBA00004141"/>
    </source>
</evidence>
<comment type="subcellular location">
    <subcellularLocation>
        <location evidence="1">Membrane</location>
        <topology evidence="1">Multi-pass membrane protein</topology>
    </subcellularLocation>
</comment>
<feature type="transmembrane region" description="Helical" evidence="6">
    <location>
        <begin position="160"/>
        <end position="181"/>
    </location>
</feature>
<evidence type="ECO:0000256" key="6">
    <source>
        <dbReference type="SAM" id="Phobius"/>
    </source>
</evidence>
<dbReference type="PROSITE" id="PS50850">
    <property type="entry name" value="MFS"/>
    <property type="match status" value="1"/>
</dbReference>
<evidence type="ECO:0000256" key="2">
    <source>
        <dbReference type="ARBA" id="ARBA00022448"/>
    </source>
</evidence>
<dbReference type="Gene3D" id="1.20.1250.20">
    <property type="entry name" value="MFS general substrate transporter like domains"/>
    <property type="match status" value="1"/>
</dbReference>
<accession>A0A0B6RZH6</accession>